<protein>
    <submittedName>
        <fullName evidence="2">Uncharacterized protein</fullName>
    </submittedName>
</protein>
<accession>A0A427AF26</accession>
<organism evidence="2 3">
    <name type="scientific">Ensete ventricosum</name>
    <name type="common">Abyssinian banana</name>
    <name type="synonym">Musa ensete</name>
    <dbReference type="NCBI Taxonomy" id="4639"/>
    <lineage>
        <taxon>Eukaryota</taxon>
        <taxon>Viridiplantae</taxon>
        <taxon>Streptophyta</taxon>
        <taxon>Embryophyta</taxon>
        <taxon>Tracheophyta</taxon>
        <taxon>Spermatophyta</taxon>
        <taxon>Magnoliopsida</taxon>
        <taxon>Liliopsida</taxon>
        <taxon>Zingiberales</taxon>
        <taxon>Musaceae</taxon>
        <taxon>Ensete</taxon>
    </lineage>
</organism>
<name>A0A427AF26_ENSVE</name>
<feature type="compositionally biased region" description="Basic residues" evidence="1">
    <location>
        <begin position="34"/>
        <end position="45"/>
    </location>
</feature>
<evidence type="ECO:0000313" key="2">
    <source>
        <dbReference type="EMBL" id="RRT74810.1"/>
    </source>
</evidence>
<gene>
    <name evidence="2" type="ORF">B296_00028136</name>
</gene>
<feature type="compositionally biased region" description="Basic and acidic residues" evidence="1">
    <location>
        <begin position="46"/>
        <end position="58"/>
    </location>
</feature>
<reference evidence="2 3" key="1">
    <citation type="journal article" date="2014" name="Agronomy (Basel)">
        <title>A Draft Genome Sequence for Ensete ventricosum, the Drought-Tolerant Tree Against Hunger.</title>
        <authorList>
            <person name="Harrison J."/>
            <person name="Moore K.A."/>
            <person name="Paszkiewicz K."/>
            <person name="Jones T."/>
            <person name="Grant M."/>
            <person name="Ambacheew D."/>
            <person name="Muzemil S."/>
            <person name="Studholme D.J."/>
        </authorList>
    </citation>
    <scope>NUCLEOTIDE SEQUENCE [LARGE SCALE GENOMIC DNA]</scope>
</reference>
<proteinExistence type="predicted"/>
<dbReference type="EMBL" id="AMZH03002668">
    <property type="protein sequence ID" value="RRT74810.1"/>
    <property type="molecule type" value="Genomic_DNA"/>
</dbReference>
<feature type="region of interest" description="Disordered" evidence="1">
    <location>
        <begin position="20"/>
        <end position="76"/>
    </location>
</feature>
<feature type="compositionally biased region" description="Acidic residues" evidence="1">
    <location>
        <begin position="20"/>
        <end position="29"/>
    </location>
</feature>
<evidence type="ECO:0000313" key="3">
    <source>
        <dbReference type="Proteomes" id="UP000287651"/>
    </source>
</evidence>
<evidence type="ECO:0000256" key="1">
    <source>
        <dbReference type="SAM" id="MobiDB-lite"/>
    </source>
</evidence>
<dbReference type="Proteomes" id="UP000287651">
    <property type="component" value="Unassembled WGS sequence"/>
</dbReference>
<sequence length="97" mass="11599">MLYQCTDIQYADAYRCFDEEEKEGEVEGVMEEHRRKKEKGRRKKKKEEEEKKCSDSIPRKQRQHHSSEKVVPLQHRSGEEAMARAAALYILPIPYRF</sequence>
<comment type="caution">
    <text evidence="2">The sequence shown here is derived from an EMBL/GenBank/DDBJ whole genome shotgun (WGS) entry which is preliminary data.</text>
</comment>
<dbReference type="AlphaFoldDB" id="A0A427AF26"/>